<dbReference type="EMBL" id="JACHIA010000019">
    <property type="protein sequence ID" value="MBB6072914.1"/>
    <property type="molecule type" value="Genomic_DNA"/>
</dbReference>
<comment type="caution">
    <text evidence="10">The sequence shown here is derived from an EMBL/GenBank/DDBJ whole genome shotgun (WGS) entry which is preliminary data.</text>
</comment>
<dbReference type="Proteomes" id="UP000582837">
    <property type="component" value="Unassembled WGS sequence"/>
</dbReference>
<evidence type="ECO:0000256" key="7">
    <source>
        <dbReference type="ARBA" id="ARBA00023136"/>
    </source>
</evidence>
<keyword evidence="3 10" id="KW-0808">Transferase</keyword>
<feature type="domain" description="Glycosyltransferase 2-like" evidence="9">
    <location>
        <begin position="31"/>
        <end position="154"/>
    </location>
</feature>
<keyword evidence="1" id="KW-1003">Cell membrane</keyword>
<dbReference type="GO" id="GO:0016757">
    <property type="term" value="F:glycosyltransferase activity"/>
    <property type="evidence" value="ECO:0007669"/>
    <property type="project" value="UniProtKB-KW"/>
</dbReference>
<dbReference type="InterPro" id="IPR001173">
    <property type="entry name" value="Glyco_trans_2-like"/>
</dbReference>
<dbReference type="PANTHER" id="PTHR48090:SF3">
    <property type="entry name" value="UNDECAPRENYL-PHOSPHATE 4-DEOXY-4-FORMAMIDO-L-ARABINOSE TRANSFERASE"/>
    <property type="match status" value="1"/>
</dbReference>
<evidence type="ECO:0000313" key="10">
    <source>
        <dbReference type="EMBL" id="MBB6072914.1"/>
    </source>
</evidence>
<dbReference type="InterPro" id="IPR029044">
    <property type="entry name" value="Nucleotide-diphossugar_trans"/>
</dbReference>
<evidence type="ECO:0000256" key="6">
    <source>
        <dbReference type="ARBA" id="ARBA00022989"/>
    </source>
</evidence>
<gene>
    <name evidence="10" type="ORF">HNQ61_004580</name>
</gene>
<evidence type="ECO:0000256" key="3">
    <source>
        <dbReference type="ARBA" id="ARBA00022679"/>
    </source>
</evidence>
<evidence type="ECO:0000313" key="11">
    <source>
        <dbReference type="Proteomes" id="UP000582837"/>
    </source>
</evidence>
<reference evidence="10 11" key="1">
    <citation type="submission" date="2020-08" db="EMBL/GenBank/DDBJ databases">
        <title>Genomic Encyclopedia of Type Strains, Phase IV (KMG-IV): sequencing the most valuable type-strain genomes for metagenomic binning, comparative biology and taxonomic classification.</title>
        <authorList>
            <person name="Goeker M."/>
        </authorList>
    </citation>
    <scope>NUCLEOTIDE SEQUENCE [LARGE SCALE GENOMIC DNA]</scope>
    <source>
        <strain evidence="10 11">DSM 29007</strain>
    </source>
</reference>
<dbReference type="SUPFAM" id="SSF53448">
    <property type="entry name" value="Nucleotide-diphospho-sugar transferases"/>
    <property type="match status" value="1"/>
</dbReference>
<dbReference type="AlphaFoldDB" id="A0A841H4K4"/>
<organism evidence="10 11">
    <name type="scientific">Longimicrobium terrae</name>
    <dbReference type="NCBI Taxonomy" id="1639882"/>
    <lineage>
        <taxon>Bacteria</taxon>
        <taxon>Pseudomonadati</taxon>
        <taxon>Gemmatimonadota</taxon>
        <taxon>Longimicrobiia</taxon>
        <taxon>Longimicrobiales</taxon>
        <taxon>Longimicrobiaceae</taxon>
        <taxon>Longimicrobium</taxon>
    </lineage>
</organism>
<protein>
    <submittedName>
        <fullName evidence="10">Glycosyltransferase involved in cell wall biosynthesis</fullName>
    </submittedName>
</protein>
<keyword evidence="4 8" id="KW-0812">Transmembrane</keyword>
<evidence type="ECO:0000256" key="8">
    <source>
        <dbReference type="SAM" id="Phobius"/>
    </source>
</evidence>
<dbReference type="PANTHER" id="PTHR48090">
    <property type="entry name" value="UNDECAPRENYL-PHOSPHATE 4-DEOXY-4-FORMAMIDO-L-ARABINOSE TRANSFERASE-RELATED"/>
    <property type="match status" value="1"/>
</dbReference>
<feature type="transmembrane region" description="Helical" evidence="8">
    <location>
        <begin position="291"/>
        <end position="312"/>
    </location>
</feature>
<dbReference type="Gene3D" id="3.90.550.10">
    <property type="entry name" value="Spore Coat Polysaccharide Biosynthesis Protein SpsA, Chain A"/>
    <property type="match status" value="1"/>
</dbReference>
<accession>A0A841H4K4</accession>
<keyword evidence="6 8" id="KW-1133">Transmembrane helix</keyword>
<evidence type="ECO:0000259" key="9">
    <source>
        <dbReference type="Pfam" id="PF00535"/>
    </source>
</evidence>
<name>A0A841H4K4_9BACT</name>
<dbReference type="GO" id="GO:0005886">
    <property type="term" value="C:plasma membrane"/>
    <property type="evidence" value="ECO:0007669"/>
    <property type="project" value="TreeGrafter"/>
</dbReference>
<dbReference type="CDD" id="cd04179">
    <property type="entry name" value="DPM_DPG-synthase_like"/>
    <property type="match status" value="1"/>
</dbReference>
<evidence type="ECO:0000256" key="1">
    <source>
        <dbReference type="ARBA" id="ARBA00022475"/>
    </source>
</evidence>
<dbReference type="RefSeq" id="WP_170037072.1">
    <property type="nucleotide sequence ID" value="NZ_JABDTL010000002.1"/>
</dbReference>
<keyword evidence="2" id="KW-0328">Glycosyltransferase</keyword>
<keyword evidence="11" id="KW-1185">Reference proteome</keyword>
<dbReference type="GO" id="GO:0009103">
    <property type="term" value="P:lipopolysaccharide biosynthetic process"/>
    <property type="evidence" value="ECO:0007669"/>
    <property type="project" value="UniProtKB-KW"/>
</dbReference>
<evidence type="ECO:0000256" key="4">
    <source>
        <dbReference type="ARBA" id="ARBA00022692"/>
    </source>
</evidence>
<keyword evidence="7 8" id="KW-0472">Membrane</keyword>
<dbReference type="InterPro" id="IPR050256">
    <property type="entry name" value="Glycosyltransferase_2"/>
</dbReference>
<keyword evidence="5" id="KW-0448">Lipopolysaccharide biosynthesis</keyword>
<evidence type="ECO:0000256" key="2">
    <source>
        <dbReference type="ARBA" id="ARBA00022676"/>
    </source>
</evidence>
<feature type="transmembrane region" description="Helical" evidence="8">
    <location>
        <begin position="258"/>
        <end position="279"/>
    </location>
</feature>
<proteinExistence type="predicted"/>
<dbReference type="Pfam" id="PF00535">
    <property type="entry name" value="Glycos_transf_2"/>
    <property type="match status" value="1"/>
</dbReference>
<evidence type="ECO:0000256" key="5">
    <source>
        <dbReference type="ARBA" id="ARBA00022985"/>
    </source>
</evidence>
<sequence length="332" mass="37007">MLQSTPVSPAVTGGALRLPVIPDALRTDFAVLIPAFDEVDNIPALFHELREMFHRHGLGGEIILVDDGSKDGTYEAALRESAGMARVKILRHRRNQGKTEAMVTGAHAAESEYVVLFDADLQHSPDEIPRFLEKLAEGWDIVTGRKVGNYEKRGVSSVYNRLSQTLFAVPVRDLNSMKAFRTEILREIPLRHDWHRFFVVLAHARGYTVSEIDIELYPRRAGVAKYSGRSRVLVGVGDLVVVWFYLKFSEKPMQFFGGGGLLLILAGLLVGLLTVVLRIGEWMPPFGFRPLLTLVVLLETVGVVLFGFGFMAELIATLRAELDDLRRQGRGV</sequence>